<accession>A0A1G9BH52</accession>
<feature type="chain" id="PRO_5011730174" description="YfiR family protein" evidence="1">
    <location>
        <begin position="31"/>
        <end position="188"/>
    </location>
</feature>
<name>A0A1G9BH52_9PROT</name>
<dbReference type="Pfam" id="PF13689">
    <property type="entry name" value="DUF4154"/>
    <property type="match status" value="1"/>
</dbReference>
<gene>
    <name evidence="2" type="ORF">SAMN05192566_1170</name>
</gene>
<sequence length="188" mass="21265">MIKRLQVFNKNISFATFFFFLMSVNQVVIADESIEYKIKAAFLYKFSAYVSWPPVAFNSPSDPFSICIAESNELFKSTLEKVVNGETVYGRPVIIRQINKHEPENSCQILYIGNDNNQRTPEAFDTSRFNQALTVSDNPSQSVIEFFISDNRVRFNIDDEAAAKKGLVISSKLLSLAVNVKRRTSAGE</sequence>
<keyword evidence="3" id="KW-1185">Reference proteome</keyword>
<evidence type="ECO:0008006" key="4">
    <source>
        <dbReference type="Google" id="ProtNLM"/>
    </source>
</evidence>
<protein>
    <recommendedName>
        <fullName evidence="4">YfiR family protein</fullName>
    </recommendedName>
</protein>
<reference evidence="3" key="1">
    <citation type="submission" date="2016-10" db="EMBL/GenBank/DDBJ databases">
        <authorList>
            <person name="Varghese N."/>
            <person name="Submissions S."/>
        </authorList>
    </citation>
    <scope>NUCLEOTIDE SEQUENCE [LARGE SCALE GENOMIC DNA]</scope>
    <source>
        <strain evidence="3">CBMB127</strain>
    </source>
</reference>
<proteinExistence type="predicted"/>
<feature type="signal peptide" evidence="1">
    <location>
        <begin position="1"/>
        <end position="30"/>
    </location>
</feature>
<dbReference type="OrthoDB" id="8527941at2"/>
<dbReference type="AlphaFoldDB" id="A0A1G9BH52"/>
<evidence type="ECO:0000313" key="3">
    <source>
        <dbReference type="Proteomes" id="UP000198629"/>
    </source>
</evidence>
<dbReference type="RefSeq" id="WP_091471201.1">
    <property type="nucleotide sequence ID" value="NZ_FNFX01000002.1"/>
</dbReference>
<dbReference type="EMBL" id="FNFX01000002">
    <property type="protein sequence ID" value="SDK38757.1"/>
    <property type="molecule type" value="Genomic_DNA"/>
</dbReference>
<dbReference type="Proteomes" id="UP000198629">
    <property type="component" value="Unassembled WGS sequence"/>
</dbReference>
<dbReference type="InterPro" id="IPR025293">
    <property type="entry name" value="YfiR/HmsC-like"/>
</dbReference>
<dbReference type="STRING" id="492660.SAMN05192566_1170"/>
<organism evidence="2 3">
    <name type="scientific">Methylophilus rhizosphaerae</name>
    <dbReference type="NCBI Taxonomy" id="492660"/>
    <lineage>
        <taxon>Bacteria</taxon>
        <taxon>Pseudomonadati</taxon>
        <taxon>Pseudomonadota</taxon>
        <taxon>Betaproteobacteria</taxon>
        <taxon>Nitrosomonadales</taxon>
        <taxon>Methylophilaceae</taxon>
        <taxon>Methylophilus</taxon>
    </lineage>
</organism>
<evidence type="ECO:0000313" key="2">
    <source>
        <dbReference type="EMBL" id="SDK38757.1"/>
    </source>
</evidence>
<evidence type="ECO:0000256" key="1">
    <source>
        <dbReference type="SAM" id="SignalP"/>
    </source>
</evidence>
<keyword evidence="1" id="KW-0732">Signal</keyword>